<dbReference type="GO" id="GO:0005524">
    <property type="term" value="F:ATP binding"/>
    <property type="evidence" value="ECO:0007669"/>
    <property type="project" value="InterPro"/>
</dbReference>
<dbReference type="KEGG" id="vao:FA707_03320"/>
<dbReference type="CDD" id="cd00009">
    <property type="entry name" value="AAA"/>
    <property type="match status" value="1"/>
</dbReference>
<dbReference type="EMBL" id="CP039712">
    <property type="protein sequence ID" value="QCI86048.1"/>
    <property type="molecule type" value="Genomic_DNA"/>
</dbReference>
<name>A0A4D7CPN5_9ENTE</name>
<dbReference type="NCBIfam" id="NF006505">
    <property type="entry name" value="PRK08939.1"/>
    <property type="match status" value="1"/>
</dbReference>
<feature type="domain" description="Primosomal DnaI N-terminal" evidence="2">
    <location>
        <begin position="1"/>
        <end position="94"/>
    </location>
</feature>
<feature type="domain" description="IstB-like ATP-binding" evidence="1">
    <location>
        <begin position="110"/>
        <end position="266"/>
    </location>
</feature>
<dbReference type="PANTHER" id="PTHR30050:SF8">
    <property type="entry name" value="PRIMOSOMAL PROTEIN DNAI"/>
    <property type="match status" value="1"/>
</dbReference>
<proteinExistence type="predicted"/>
<reference evidence="3 4" key="1">
    <citation type="submission" date="2019-04" db="EMBL/GenBank/DDBJ databases">
        <title>Vagococcus sp. nov., isolated from faeces of yaks (Bos grunniens).</title>
        <authorList>
            <person name="Ge Y."/>
        </authorList>
    </citation>
    <scope>NUCLEOTIDE SEQUENCE [LARGE SCALE GENOMIC DNA]</scope>
    <source>
        <strain evidence="3 4">MN-17</strain>
    </source>
</reference>
<dbReference type="Proteomes" id="UP000298615">
    <property type="component" value="Chromosome"/>
</dbReference>
<dbReference type="GO" id="GO:0006260">
    <property type="term" value="P:DNA replication"/>
    <property type="evidence" value="ECO:0007669"/>
    <property type="project" value="TreeGrafter"/>
</dbReference>
<dbReference type="Gene3D" id="3.40.50.300">
    <property type="entry name" value="P-loop containing nucleotide triphosphate hydrolases"/>
    <property type="match status" value="1"/>
</dbReference>
<evidence type="ECO:0000259" key="1">
    <source>
        <dbReference type="Pfam" id="PF01695"/>
    </source>
</evidence>
<dbReference type="AlphaFoldDB" id="A0A4D7CPN5"/>
<evidence type="ECO:0000313" key="4">
    <source>
        <dbReference type="Proteomes" id="UP000298615"/>
    </source>
</evidence>
<evidence type="ECO:0000313" key="3">
    <source>
        <dbReference type="EMBL" id="QCI86048.1"/>
    </source>
</evidence>
<gene>
    <name evidence="3" type="primary">dnaI</name>
    <name evidence="3" type="ORF">FA707_03320</name>
</gene>
<dbReference type="Pfam" id="PF07319">
    <property type="entry name" value="DnaI_N"/>
    <property type="match status" value="1"/>
</dbReference>
<organism evidence="3 4">
    <name type="scientific">Vagococcus zengguangii</name>
    <dbReference type="NCBI Taxonomy" id="2571750"/>
    <lineage>
        <taxon>Bacteria</taxon>
        <taxon>Bacillati</taxon>
        <taxon>Bacillota</taxon>
        <taxon>Bacilli</taxon>
        <taxon>Lactobacillales</taxon>
        <taxon>Enterococcaceae</taxon>
        <taxon>Vagococcus</taxon>
    </lineage>
</organism>
<dbReference type="PANTHER" id="PTHR30050">
    <property type="entry name" value="CHROMOSOMAL REPLICATION INITIATOR PROTEIN DNAA"/>
    <property type="match status" value="1"/>
</dbReference>
<dbReference type="SUPFAM" id="SSF52540">
    <property type="entry name" value="P-loop containing nucleoside triphosphate hydrolases"/>
    <property type="match status" value="1"/>
</dbReference>
<protein>
    <submittedName>
        <fullName evidence="3">Primosomal protein DnaI</fullName>
    </submittedName>
</protein>
<dbReference type="InterPro" id="IPR009928">
    <property type="entry name" value="DnaI_N"/>
</dbReference>
<dbReference type="RefSeq" id="WP_136952886.1">
    <property type="nucleotide sequence ID" value="NZ_CP039712.1"/>
</dbReference>
<dbReference type="InterPro" id="IPR002611">
    <property type="entry name" value="IstB_ATP-bd"/>
</dbReference>
<sequence length="309" mass="36222">MGNLGDEMKKVIQQNAWQDRYQHLIDTVMQDRYVQQFLLEHQEKITDELLEKSYAKLYEFVQERRKYDEGNPSMIAPGYEPQLFLNYRSIDVTYVPTKELLAKQEADAIKRRVKAIDIPKDVREATFDDFELTDEREYAYLECVDFVNHYIEQPKVFRQGLYLQGSFGVGKTYLLGAIANELAQSGFHTTLIHFPTFAVEMKQAIGNNSLNDKLEEVKKAPILMIDDIGADSMSAWIRDDILGVILQYRMQEQLPTFFSSNFDMEQLENQHLRQSQRGDDEPLKAKRIMERVRYLAKEIKMIGINRRIQ</sequence>
<dbReference type="Pfam" id="PF01695">
    <property type="entry name" value="IstB_IS21"/>
    <property type="match status" value="1"/>
</dbReference>
<accession>A0A4D7CPN5</accession>
<evidence type="ECO:0000259" key="2">
    <source>
        <dbReference type="Pfam" id="PF07319"/>
    </source>
</evidence>
<dbReference type="InterPro" id="IPR027417">
    <property type="entry name" value="P-loop_NTPase"/>
</dbReference>
<keyword evidence="4" id="KW-1185">Reference proteome</keyword>